<dbReference type="EMBL" id="QQXK01000029">
    <property type="protein sequence ID" value="RII41377.1"/>
    <property type="molecule type" value="Genomic_DNA"/>
</dbReference>
<reference evidence="9 10" key="1">
    <citation type="submission" date="2018-07" db="EMBL/GenBank/DDBJ databases">
        <title>Arthrobacter sp. nov., isolated from raw cow's milk with high bacterial count.</title>
        <authorList>
            <person name="Hahne J."/>
            <person name="Isele D."/>
            <person name="Lipski A."/>
        </authorList>
    </citation>
    <scope>NUCLEOTIDE SEQUENCE [LARGE SCALE GENOMIC DNA]</scope>
    <source>
        <strain evidence="9 10">JZ R-35</strain>
    </source>
</reference>
<evidence type="ECO:0000256" key="6">
    <source>
        <dbReference type="ARBA" id="ARBA00023146"/>
    </source>
</evidence>
<keyword evidence="2" id="KW-0479">Metal-binding</keyword>
<dbReference type="InterPro" id="IPR000924">
    <property type="entry name" value="Glu/Gln-tRNA-synth"/>
</dbReference>
<protein>
    <submittedName>
        <fullName evidence="9">tRNA glutamyl-Q(34) synthetase GluQRS</fullName>
    </submittedName>
</protein>
<dbReference type="PRINTS" id="PR00987">
    <property type="entry name" value="TRNASYNTHGLU"/>
</dbReference>
<sequence>MGAGRYAPSPSGELHVGNLRTAMLAWLFARSTGREFILRVEDLDTARTAAGAEEAQIRDLAAIGLTFDTVSPRQSERLPVYAEALSSLRDRGLLYECFCTRRDILDAPRAPHTPPGAYPGTCRHLSEAERAERRQHRPAAWRLATEHETVTVQDTLLGPVTGQVDDVVVQRNDGTPAYNLAVVVDDHLSGVDQVVRADDLAFSSPRQAHLRGLLYGPEAAAEVQYAHVPLVINGESQRLAKRDGAVTLSRLHDVGLSSERVRDLLLDSLRLPAGPLAGAVDGFDPAALPREPWVFEPPAGA</sequence>
<dbReference type="NCBIfam" id="NF004315">
    <property type="entry name" value="PRK05710.1-4"/>
    <property type="match status" value="1"/>
</dbReference>
<keyword evidence="1 7" id="KW-0436">Ligase</keyword>
<keyword evidence="6 7" id="KW-0030">Aminoacyl-tRNA synthetase</keyword>
<dbReference type="Pfam" id="PF00749">
    <property type="entry name" value="tRNA-synt_1c"/>
    <property type="match status" value="1"/>
</dbReference>
<evidence type="ECO:0000256" key="1">
    <source>
        <dbReference type="ARBA" id="ARBA00022598"/>
    </source>
</evidence>
<dbReference type="GO" id="GO:0006424">
    <property type="term" value="P:glutamyl-tRNA aminoacylation"/>
    <property type="evidence" value="ECO:0007669"/>
    <property type="project" value="TreeGrafter"/>
</dbReference>
<proteinExistence type="inferred from homology"/>
<keyword evidence="7" id="KW-0648">Protein biosynthesis</keyword>
<dbReference type="SUPFAM" id="SSF52374">
    <property type="entry name" value="Nucleotidylyl transferase"/>
    <property type="match status" value="1"/>
</dbReference>
<dbReference type="GO" id="GO:0005524">
    <property type="term" value="F:ATP binding"/>
    <property type="evidence" value="ECO:0007669"/>
    <property type="project" value="UniProtKB-KW"/>
</dbReference>
<dbReference type="InterPro" id="IPR001412">
    <property type="entry name" value="aa-tRNA-synth_I_CS"/>
</dbReference>
<dbReference type="InterPro" id="IPR049940">
    <property type="entry name" value="GluQ/Sye"/>
</dbReference>
<accession>A0A399JA36</accession>
<dbReference type="Gene3D" id="3.40.50.620">
    <property type="entry name" value="HUPs"/>
    <property type="match status" value="1"/>
</dbReference>
<evidence type="ECO:0000256" key="3">
    <source>
        <dbReference type="ARBA" id="ARBA00022741"/>
    </source>
</evidence>
<evidence type="ECO:0000256" key="4">
    <source>
        <dbReference type="ARBA" id="ARBA00022833"/>
    </source>
</evidence>
<name>A0A399JA36_9MICC</name>
<keyword evidence="4" id="KW-0862">Zinc</keyword>
<comment type="similarity">
    <text evidence="7">Belongs to the class-I aminoacyl-tRNA synthetase family.</text>
</comment>
<keyword evidence="5 7" id="KW-0067">ATP-binding</keyword>
<keyword evidence="10" id="KW-1185">Reference proteome</keyword>
<comment type="caution">
    <text evidence="9">The sequence shown here is derived from an EMBL/GenBank/DDBJ whole genome shotgun (WGS) entry which is preliminary data.</text>
</comment>
<evidence type="ECO:0000313" key="10">
    <source>
        <dbReference type="Proteomes" id="UP000265419"/>
    </source>
</evidence>
<feature type="domain" description="Glutamyl/glutaminyl-tRNA synthetase class Ib catalytic" evidence="8">
    <location>
        <begin position="5"/>
        <end position="250"/>
    </location>
</feature>
<dbReference type="RefSeq" id="WP_119425585.1">
    <property type="nucleotide sequence ID" value="NZ_QQXK01000029.1"/>
</dbReference>
<keyword evidence="3 7" id="KW-0547">Nucleotide-binding</keyword>
<dbReference type="AlphaFoldDB" id="A0A399JA36"/>
<evidence type="ECO:0000313" key="9">
    <source>
        <dbReference type="EMBL" id="RII41377.1"/>
    </source>
</evidence>
<evidence type="ECO:0000259" key="8">
    <source>
        <dbReference type="Pfam" id="PF00749"/>
    </source>
</evidence>
<evidence type="ECO:0000256" key="7">
    <source>
        <dbReference type="RuleBase" id="RU363037"/>
    </source>
</evidence>
<gene>
    <name evidence="9" type="ORF">DWB68_13180</name>
</gene>
<evidence type="ECO:0000256" key="2">
    <source>
        <dbReference type="ARBA" id="ARBA00022723"/>
    </source>
</evidence>
<dbReference type="PROSITE" id="PS00178">
    <property type="entry name" value="AA_TRNA_LIGASE_I"/>
    <property type="match status" value="1"/>
</dbReference>
<dbReference type="GO" id="GO:0004818">
    <property type="term" value="F:glutamate-tRNA ligase activity"/>
    <property type="evidence" value="ECO:0007669"/>
    <property type="project" value="TreeGrafter"/>
</dbReference>
<dbReference type="GO" id="GO:0005829">
    <property type="term" value="C:cytosol"/>
    <property type="evidence" value="ECO:0007669"/>
    <property type="project" value="TreeGrafter"/>
</dbReference>
<dbReference type="PANTHER" id="PTHR43311:SF1">
    <property type="entry name" value="GLUTAMYL-Q TRNA(ASP) SYNTHETASE"/>
    <property type="match status" value="1"/>
</dbReference>
<organism evidence="9 10">
    <name type="scientific">Galactobacter valiniphilus</name>
    <dbReference type="NCBI Taxonomy" id="2676122"/>
    <lineage>
        <taxon>Bacteria</taxon>
        <taxon>Bacillati</taxon>
        <taxon>Actinomycetota</taxon>
        <taxon>Actinomycetes</taxon>
        <taxon>Micrococcales</taxon>
        <taxon>Micrococcaceae</taxon>
        <taxon>Galactobacter</taxon>
    </lineage>
</organism>
<dbReference type="InterPro" id="IPR020058">
    <property type="entry name" value="Glu/Gln-tRNA-synth_Ib_cat-dom"/>
</dbReference>
<dbReference type="Proteomes" id="UP000265419">
    <property type="component" value="Unassembled WGS sequence"/>
</dbReference>
<dbReference type="InterPro" id="IPR014729">
    <property type="entry name" value="Rossmann-like_a/b/a_fold"/>
</dbReference>
<dbReference type="PANTHER" id="PTHR43311">
    <property type="entry name" value="GLUTAMATE--TRNA LIGASE"/>
    <property type="match status" value="1"/>
</dbReference>
<evidence type="ECO:0000256" key="5">
    <source>
        <dbReference type="ARBA" id="ARBA00022840"/>
    </source>
</evidence>